<dbReference type="PANTHER" id="PTHR43330:SF27">
    <property type="entry name" value="METHIONINE AMINOPEPTIDASE"/>
    <property type="match status" value="1"/>
</dbReference>
<accession>A0A1J5NTD6</accession>
<dbReference type="GO" id="GO:0006508">
    <property type="term" value="P:proteolysis"/>
    <property type="evidence" value="ECO:0007669"/>
    <property type="project" value="UniProtKB-KW"/>
</dbReference>
<dbReference type="GO" id="GO:0070006">
    <property type="term" value="F:metalloaminopeptidase activity"/>
    <property type="evidence" value="ECO:0007669"/>
    <property type="project" value="UniProtKB-UniRule"/>
</dbReference>
<evidence type="ECO:0000256" key="7">
    <source>
        <dbReference type="RuleBase" id="RU003653"/>
    </source>
</evidence>
<dbReference type="NCBIfam" id="TIGR00500">
    <property type="entry name" value="met_pdase_I"/>
    <property type="match status" value="1"/>
</dbReference>
<evidence type="ECO:0000259" key="8">
    <source>
        <dbReference type="Pfam" id="PF00557"/>
    </source>
</evidence>
<feature type="binding site" evidence="6">
    <location>
        <position position="175"/>
    </location>
    <ligand>
        <name>substrate</name>
    </ligand>
</feature>
<organism evidence="9 10">
    <name type="scientific">Neomoorella thermoacetica</name>
    <name type="common">Clostridium thermoaceticum</name>
    <dbReference type="NCBI Taxonomy" id="1525"/>
    <lineage>
        <taxon>Bacteria</taxon>
        <taxon>Bacillati</taxon>
        <taxon>Bacillota</taxon>
        <taxon>Clostridia</taxon>
        <taxon>Neomoorellales</taxon>
        <taxon>Neomoorellaceae</taxon>
        <taxon>Neomoorella</taxon>
    </lineage>
</organism>
<evidence type="ECO:0000313" key="10">
    <source>
        <dbReference type="Proteomes" id="UP000182811"/>
    </source>
</evidence>
<evidence type="ECO:0000256" key="4">
    <source>
        <dbReference type="ARBA" id="ARBA00022723"/>
    </source>
</evidence>
<keyword evidence="3 6" id="KW-0645">Protease</keyword>
<feature type="domain" description="Peptidase M24" evidence="8">
    <location>
        <begin position="12"/>
        <end position="239"/>
    </location>
</feature>
<feature type="binding site" evidence="6">
    <location>
        <position position="94"/>
    </location>
    <ligand>
        <name>a divalent metal cation</name>
        <dbReference type="ChEBI" id="CHEBI:60240"/>
        <label>1</label>
    </ligand>
</feature>
<dbReference type="PRINTS" id="PR00599">
    <property type="entry name" value="MAPEPTIDASE"/>
</dbReference>
<dbReference type="EC" id="3.4.11.18" evidence="6 7"/>
<dbReference type="GO" id="GO:0005829">
    <property type="term" value="C:cytosol"/>
    <property type="evidence" value="ECO:0007669"/>
    <property type="project" value="TreeGrafter"/>
</dbReference>
<dbReference type="HAMAP" id="MF_01974">
    <property type="entry name" value="MetAP_1"/>
    <property type="match status" value="1"/>
</dbReference>
<dbReference type="Pfam" id="PF00557">
    <property type="entry name" value="Peptidase_M24"/>
    <property type="match status" value="1"/>
</dbReference>
<dbReference type="OrthoDB" id="9802055at2"/>
<dbReference type="InterPro" id="IPR001714">
    <property type="entry name" value="Pept_M24_MAP"/>
</dbReference>
<comment type="function">
    <text evidence="1 6">Removes the N-terminal methionine from nascent proteins. The N-terminal methionine is often cleaved when the second residue in the primary sequence is small and uncharged (Met-Ala-, Cys, Gly, Pro, Ser, Thr, or Val). Requires deformylation of the N(alpha)-formylated initiator methionine before it can be hydrolyzed.</text>
</comment>
<feature type="binding site" evidence="6">
    <location>
        <position position="105"/>
    </location>
    <ligand>
        <name>a divalent metal cation</name>
        <dbReference type="ChEBI" id="CHEBI:60240"/>
        <label>1</label>
    </ligand>
</feature>
<dbReference type="GO" id="GO:0004239">
    <property type="term" value="F:initiator methionyl aminopeptidase activity"/>
    <property type="evidence" value="ECO:0007669"/>
    <property type="project" value="UniProtKB-UniRule"/>
</dbReference>
<feature type="binding site" evidence="6">
    <location>
        <position position="232"/>
    </location>
    <ligand>
        <name>a divalent metal cation</name>
        <dbReference type="ChEBI" id="CHEBI:60240"/>
        <label>1</label>
    </ligand>
</feature>
<proteinExistence type="inferred from homology"/>
<feature type="binding site" evidence="6">
    <location>
        <position position="232"/>
    </location>
    <ligand>
        <name>a divalent metal cation</name>
        <dbReference type="ChEBI" id="CHEBI:60240"/>
        <label>2</label>
        <note>catalytic</note>
    </ligand>
</feature>
<dbReference type="InterPro" id="IPR000994">
    <property type="entry name" value="Pept_M24"/>
</dbReference>
<evidence type="ECO:0000256" key="2">
    <source>
        <dbReference type="ARBA" id="ARBA00022438"/>
    </source>
</evidence>
<dbReference type="SUPFAM" id="SSF55920">
    <property type="entry name" value="Creatinase/aminopeptidase"/>
    <property type="match status" value="1"/>
</dbReference>
<dbReference type="EMBL" id="MDDC01000010">
    <property type="protein sequence ID" value="OIQ59039.1"/>
    <property type="molecule type" value="Genomic_DNA"/>
</dbReference>
<comment type="cofactor">
    <cofactor evidence="6">
        <name>Co(2+)</name>
        <dbReference type="ChEBI" id="CHEBI:48828"/>
    </cofactor>
    <cofactor evidence="6">
        <name>Zn(2+)</name>
        <dbReference type="ChEBI" id="CHEBI:29105"/>
    </cofactor>
    <cofactor evidence="6">
        <name>Mn(2+)</name>
        <dbReference type="ChEBI" id="CHEBI:29035"/>
    </cofactor>
    <cofactor evidence="6">
        <name>Fe(2+)</name>
        <dbReference type="ChEBI" id="CHEBI:29033"/>
    </cofactor>
    <text evidence="6">Binds 2 divalent metal cations per subunit. Has a high-affinity and a low affinity metal-binding site. The true nature of the physiological cofactor is under debate. The enzyme is active with cobalt, zinc, manganese or divalent iron ions. Most likely, methionine aminopeptidases function as mononuclear Fe(2+)-metalloproteases under physiological conditions, and the catalytically relevant metal-binding site has been assigned to the histidine-containing high-affinity site.</text>
</comment>
<keyword evidence="2 6" id="KW-0031">Aminopeptidase</keyword>
<feature type="binding site" evidence="6">
    <location>
        <position position="168"/>
    </location>
    <ligand>
        <name>a divalent metal cation</name>
        <dbReference type="ChEBI" id="CHEBI:60240"/>
        <label>2</label>
        <note>catalytic</note>
    </ligand>
</feature>
<reference evidence="9 10" key="1">
    <citation type="submission" date="2016-08" db="EMBL/GenBank/DDBJ databases">
        <title>Genome-based comparison of Moorella thermoacetic strains.</title>
        <authorList>
            <person name="Poehlein A."/>
            <person name="Bengelsdorf F.R."/>
            <person name="Esser C."/>
            <person name="Duerre P."/>
            <person name="Daniel R."/>
        </authorList>
    </citation>
    <scope>NUCLEOTIDE SEQUENCE [LARGE SCALE GENOMIC DNA]</scope>
    <source>
        <strain evidence="9 10">DSM 21394</strain>
    </source>
</reference>
<comment type="caution">
    <text evidence="9">The sequence shown here is derived from an EMBL/GenBank/DDBJ whole genome shotgun (WGS) entry which is preliminary data.</text>
</comment>
<sequence>MIILKSRREIALMREAGRIVAGALAKIQEHIAPGITTGELDRIAEEYIRRHDAVPAFKGYRGFPASICASVNEEVVHGIPGLKKLVAGDIISIDIGAVKNGYVGDSAATFPVGDIDPGKQHLLAATQAALEEGIKKAVVGNRLTDISHAIQAFVEARGFSVVRDYVGHGVGRAMHEDPQVPNFGPPGYGPRLRAGMVLAIEPMVNAGTHEVYTLPNRWTVVTRDGQPSAHFEHTVAITENGPEILTLL</sequence>
<feature type="binding site" evidence="6">
    <location>
        <position position="77"/>
    </location>
    <ligand>
        <name>substrate</name>
    </ligand>
</feature>
<gene>
    <name evidence="6 9" type="primary">map</name>
    <name evidence="9" type="ORF">MOTE_14520</name>
</gene>
<dbReference type="PANTHER" id="PTHR43330">
    <property type="entry name" value="METHIONINE AMINOPEPTIDASE"/>
    <property type="match status" value="1"/>
</dbReference>
<keyword evidence="4 6" id="KW-0479">Metal-binding</keyword>
<dbReference type="Proteomes" id="UP000182811">
    <property type="component" value="Unassembled WGS sequence"/>
</dbReference>
<comment type="subunit">
    <text evidence="6">Monomer.</text>
</comment>
<dbReference type="InterPro" id="IPR036005">
    <property type="entry name" value="Creatinase/aminopeptidase-like"/>
</dbReference>
<evidence type="ECO:0000256" key="1">
    <source>
        <dbReference type="ARBA" id="ARBA00002521"/>
    </source>
</evidence>
<protein>
    <recommendedName>
        <fullName evidence="6 7">Methionine aminopeptidase</fullName>
        <shortName evidence="6">MAP</shortName>
        <shortName evidence="6">MetAP</shortName>
        <ecNumber evidence="6 7">3.4.11.18</ecNumber>
    </recommendedName>
    <alternativeName>
        <fullName evidence="6">Peptidase M</fullName>
    </alternativeName>
</protein>
<dbReference type="Gene3D" id="3.90.230.10">
    <property type="entry name" value="Creatinase/methionine aminopeptidase superfamily"/>
    <property type="match status" value="1"/>
</dbReference>
<evidence type="ECO:0000256" key="5">
    <source>
        <dbReference type="ARBA" id="ARBA00022801"/>
    </source>
</evidence>
<comment type="catalytic activity">
    <reaction evidence="6 7">
        <text>Release of N-terminal amino acids, preferentially methionine, from peptides and arylamides.</text>
        <dbReference type="EC" id="3.4.11.18"/>
    </reaction>
</comment>
<dbReference type="InterPro" id="IPR002467">
    <property type="entry name" value="Pept_M24A_MAP1"/>
</dbReference>
<comment type="similarity">
    <text evidence="6">Belongs to the peptidase M24A family. Methionine aminopeptidase type 1 subfamily.</text>
</comment>
<evidence type="ECO:0000256" key="6">
    <source>
        <dbReference type="HAMAP-Rule" id="MF_01974"/>
    </source>
</evidence>
<evidence type="ECO:0000313" key="9">
    <source>
        <dbReference type="EMBL" id="OIQ59039.1"/>
    </source>
</evidence>
<dbReference type="CDD" id="cd01086">
    <property type="entry name" value="MetAP1"/>
    <property type="match status" value="1"/>
</dbReference>
<dbReference type="AlphaFoldDB" id="A0A1J5NTD6"/>
<feature type="binding site" evidence="6">
    <location>
        <position position="201"/>
    </location>
    <ligand>
        <name>a divalent metal cation</name>
        <dbReference type="ChEBI" id="CHEBI:60240"/>
        <label>2</label>
        <note>catalytic</note>
    </ligand>
</feature>
<dbReference type="GO" id="GO:0046872">
    <property type="term" value="F:metal ion binding"/>
    <property type="evidence" value="ECO:0007669"/>
    <property type="project" value="UniProtKB-UniRule"/>
</dbReference>
<name>A0A1J5NTD6_NEOTH</name>
<evidence type="ECO:0000256" key="3">
    <source>
        <dbReference type="ARBA" id="ARBA00022670"/>
    </source>
</evidence>
<keyword evidence="5 6" id="KW-0378">Hydrolase</keyword>
<feature type="binding site" evidence="6">
    <location>
        <position position="105"/>
    </location>
    <ligand>
        <name>a divalent metal cation</name>
        <dbReference type="ChEBI" id="CHEBI:60240"/>
        <label>2</label>
        <note>catalytic</note>
    </ligand>
</feature>
<dbReference type="PROSITE" id="PS00680">
    <property type="entry name" value="MAP_1"/>
    <property type="match status" value="1"/>
</dbReference>